<evidence type="ECO:0000313" key="4">
    <source>
        <dbReference type="EMBL" id="KRM09402.1"/>
    </source>
</evidence>
<feature type="domain" description="MmgE/PrpD C-terminal" evidence="3">
    <location>
        <begin position="266"/>
        <end position="441"/>
    </location>
</feature>
<evidence type="ECO:0000313" key="5">
    <source>
        <dbReference type="Proteomes" id="UP000051966"/>
    </source>
</evidence>
<dbReference type="InterPro" id="IPR036148">
    <property type="entry name" value="MmgE/PrpD_sf"/>
</dbReference>
<dbReference type="InterPro" id="IPR005656">
    <property type="entry name" value="MmgE_PrpD"/>
</dbReference>
<dbReference type="Gene3D" id="3.30.1330.120">
    <property type="entry name" value="2-methylcitrate dehydratase PrpD"/>
    <property type="match status" value="1"/>
</dbReference>
<comment type="caution">
    <text evidence="4">The sequence shown here is derived from an EMBL/GenBank/DDBJ whole genome shotgun (WGS) entry which is preliminary data.</text>
</comment>
<dbReference type="Gene3D" id="1.10.4100.10">
    <property type="entry name" value="2-methylcitrate dehydratase PrpD"/>
    <property type="match status" value="1"/>
</dbReference>
<sequence length="458" mass="50095">MTKTKVEQIADYALRARYEDLSAASKKQIPIHILDSLGCQIAALGATPIDVCRRQTREFGGGGHVPLIAGGYSNPVYAAFWHTALVRYVDAMDNIMAPTETAHTADNFGGVLTAAEIADASGKDLMLAVAVSWSIQSLLVEKANFMSKGFDHTAQLAYSIPAAAGKLMGWDTSTIANAIAMAVASDASFAGIRSKPLSEWKGLASAQSALGAFNAMYLAQGGIQGPLTIIEGQQGVEHLLGRPIDINWETEGYDWVPQSTIKKFIAMIHTQAPIECLLELIDQYHIQASDIVSIYADVPQMTYDFSGGGLYGNAMGDVTTKEQADHSLPYLLAVAALDGQVMQPQFRPERITRDDVQNLMKKVSVEPNADFTKRYPKDFCSKITIKTKDGQTKVHEVKDYPGMPSHPFTWQDAVDKFDRLTAGHLTEEQAEKIKQIVKNLEHEKTRDLFAVLAAIDYH</sequence>
<dbReference type="OrthoDB" id="9797528at2"/>
<dbReference type="InterPro" id="IPR045337">
    <property type="entry name" value="MmgE_PrpD_C"/>
</dbReference>
<dbReference type="InterPro" id="IPR045336">
    <property type="entry name" value="MmgE_PrpD_N"/>
</dbReference>
<feature type="domain" description="MmgE/PrpD N-terminal" evidence="2">
    <location>
        <begin position="7"/>
        <end position="242"/>
    </location>
</feature>
<dbReference type="Pfam" id="PF03972">
    <property type="entry name" value="MmgE_PrpD_N"/>
    <property type="match status" value="1"/>
</dbReference>
<name>A0A0R1VUQ8_9LACO</name>
<comment type="similarity">
    <text evidence="1">Belongs to the PrpD family.</text>
</comment>
<evidence type="ECO:0000259" key="3">
    <source>
        <dbReference type="Pfam" id="PF19305"/>
    </source>
</evidence>
<dbReference type="GO" id="GO:0016829">
    <property type="term" value="F:lyase activity"/>
    <property type="evidence" value="ECO:0007669"/>
    <property type="project" value="InterPro"/>
</dbReference>
<protein>
    <recommendedName>
        <fullName evidence="6">2-methylcitrate dehydratase</fullName>
    </recommendedName>
</protein>
<proteinExistence type="inferred from homology"/>
<dbReference type="Pfam" id="PF19305">
    <property type="entry name" value="MmgE_PrpD_C"/>
    <property type="match status" value="1"/>
</dbReference>
<accession>A0A0R1VUQ8</accession>
<dbReference type="InterPro" id="IPR042183">
    <property type="entry name" value="MmgE/PrpD_sf_1"/>
</dbReference>
<reference evidence="4 5" key="1">
    <citation type="journal article" date="2015" name="Genome Announc.">
        <title>Expanding the biotechnology potential of lactobacilli through comparative genomics of 213 strains and associated genera.</title>
        <authorList>
            <person name="Sun Z."/>
            <person name="Harris H.M."/>
            <person name="McCann A."/>
            <person name="Guo C."/>
            <person name="Argimon S."/>
            <person name="Zhang W."/>
            <person name="Yang X."/>
            <person name="Jeffery I.B."/>
            <person name="Cooney J.C."/>
            <person name="Kagawa T.F."/>
            <person name="Liu W."/>
            <person name="Song Y."/>
            <person name="Salvetti E."/>
            <person name="Wrobel A."/>
            <person name="Rasinkangas P."/>
            <person name="Parkhill J."/>
            <person name="Rea M.C."/>
            <person name="O'Sullivan O."/>
            <person name="Ritari J."/>
            <person name="Douillard F.P."/>
            <person name="Paul Ross R."/>
            <person name="Yang R."/>
            <person name="Briner A.E."/>
            <person name="Felis G.E."/>
            <person name="de Vos W.M."/>
            <person name="Barrangou R."/>
            <person name="Klaenhammer T.R."/>
            <person name="Caufield P.W."/>
            <person name="Cui Y."/>
            <person name="Zhang H."/>
            <person name="O'Toole P.W."/>
        </authorList>
    </citation>
    <scope>NUCLEOTIDE SEQUENCE [LARGE SCALE GENOMIC DNA]</scope>
    <source>
        <strain evidence="4 5">DSM 18382</strain>
    </source>
</reference>
<keyword evidence="5" id="KW-1185">Reference proteome</keyword>
<dbReference type="InterPro" id="IPR042188">
    <property type="entry name" value="MmgE/PrpD_sf_2"/>
</dbReference>
<evidence type="ECO:0008006" key="6">
    <source>
        <dbReference type="Google" id="ProtNLM"/>
    </source>
</evidence>
<dbReference type="RefSeq" id="WP_056983748.1">
    <property type="nucleotide sequence ID" value="NZ_AZFY01000046.1"/>
</dbReference>
<dbReference type="AlphaFoldDB" id="A0A0R1VUQ8"/>
<dbReference type="SUPFAM" id="SSF103378">
    <property type="entry name" value="2-methylcitrate dehydratase PrpD"/>
    <property type="match status" value="1"/>
</dbReference>
<dbReference type="EMBL" id="AZFY01000046">
    <property type="protein sequence ID" value="KRM09402.1"/>
    <property type="molecule type" value="Genomic_DNA"/>
</dbReference>
<gene>
    <name evidence="4" type="ORF">FD41_GL002610</name>
</gene>
<evidence type="ECO:0000256" key="1">
    <source>
        <dbReference type="ARBA" id="ARBA00006174"/>
    </source>
</evidence>
<dbReference type="PANTHER" id="PTHR16943">
    <property type="entry name" value="2-METHYLCITRATE DEHYDRATASE-RELATED"/>
    <property type="match status" value="1"/>
</dbReference>
<evidence type="ECO:0000259" key="2">
    <source>
        <dbReference type="Pfam" id="PF03972"/>
    </source>
</evidence>
<dbReference type="PATRIC" id="fig|1423743.5.peg.2679"/>
<organism evidence="4 5">
    <name type="scientific">Lentilactobacillus farraginis DSM 18382 = JCM 14108</name>
    <dbReference type="NCBI Taxonomy" id="1423743"/>
    <lineage>
        <taxon>Bacteria</taxon>
        <taxon>Bacillati</taxon>
        <taxon>Bacillota</taxon>
        <taxon>Bacilli</taxon>
        <taxon>Lactobacillales</taxon>
        <taxon>Lactobacillaceae</taxon>
        <taxon>Lentilactobacillus</taxon>
    </lineage>
</organism>
<dbReference type="PANTHER" id="PTHR16943:SF8">
    <property type="entry name" value="2-METHYLCITRATE DEHYDRATASE"/>
    <property type="match status" value="1"/>
</dbReference>
<dbReference type="Proteomes" id="UP000051966">
    <property type="component" value="Unassembled WGS sequence"/>
</dbReference>